<keyword evidence="1" id="KW-1133">Transmembrane helix</keyword>
<reference evidence="2 3" key="1">
    <citation type="submission" date="2019-03" db="EMBL/GenBank/DDBJ databases">
        <title>Genomic Encyclopedia of Type Strains, Phase IV (KMG-IV): sequencing the most valuable type-strain genomes for metagenomic binning, comparative biology and taxonomic classification.</title>
        <authorList>
            <person name="Goeker M."/>
        </authorList>
    </citation>
    <scope>NUCLEOTIDE SEQUENCE [LARGE SCALE GENOMIC DNA]</scope>
    <source>
        <strain evidence="2 3">DSM 14836</strain>
    </source>
</reference>
<evidence type="ECO:0000313" key="2">
    <source>
        <dbReference type="EMBL" id="TCP23311.1"/>
    </source>
</evidence>
<feature type="transmembrane region" description="Helical" evidence="1">
    <location>
        <begin position="45"/>
        <end position="68"/>
    </location>
</feature>
<evidence type="ECO:0000256" key="1">
    <source>
        <dbReference type="SAM" id="Phobius"/>
    </source>
</evidence>
<sequence length="156" mass="18235">MIYIFLLLLLGVFIQDFRERKVYLWLLIIAFMLSGYLFYQQTIVQLYLLHISMNAVVFLMLILVLFLYSKFKMKLKLSDALGFGDILFFLVFVFGFPVETFLLLFVSSLVFSLILYQVLKPKLSKKTIPLAGLQALFLFLILFINLAFNIVNLYSI</sequence>
<dbReference type="AlphaFoldDB" id="A0A4R2NPG0"/>
<keyword evidence="1" id="KW-0812">Transmembrane</keyword>
<dbReference type="OrthoDB" id="798769at2"/>
<protein>
    <submittedName>
        <fullName evidence="2">Type IV leader peptidase family protein</fullName>
    </submittedName>
</protein>
<comment type="caution">
    <text evidence="2">The sequence shown here is derived from an EMBL/GenBank/DDBJ whole genome shotgun (WGS) entry which is preliminary data.</text>
</comment>
<accession>A0A4R2NPG0</accession>
<keyword evidence="3" id="KW-1185">Reference proteome</keyword>
<feature type="transmembrane region" description="Helical" evidence="1">
    <location>
        <begin position="22"/>
        <end position="39"/>
    </location>
</feature>
<gene>
    <name evidence="2" type="ORF">EV195_10935</name>
</gene>
<proteinExistence type="predicted"/>
<feature type="transmembrane region" description="Helical" evidence="1">
    <location>
        <begin position="131"/>
        <end position="151"/>
    </location>
</feature>
<evidence type="ECO:0000313" key="3">
    <source>
        <dbReference type="Proteomes" id="UP000294564"/>
    </source>
</evidence>
<dbReference type="Proteomes" id="UP000294564">
    <property type="component" value="Unassembled WGS sequence"/>
</dbReference>
<dbReference type="RefSeq" id="WP_132795569.1">
    <property type="nucleotide sequence ID" value="NZ_SLXM01000009.1"/>
</dbReference>
<name>A0A4R2NPG0_9FLAO</name>
<dbReference type="EMBL" id="SLXM01000009">
    <property type="protein sequence ID" value="TCP23311.1"/>
    <property type="molecule type" value="Genomic_DNA"/>
</dbReference>
<feature type="transmembrane region" description="Helical" evidence="1">
    <location>
        <begin position="80"/>
        <end position="96"/>
    </location>
</feature>
<organism evidence="2 3">
    <name type="scientific">Tenacibaculum skagerrakense</name>
    <dbReference type="NCBI Taxonomy" id="186571"/>
    <lineage>
        <taxon>Bacteria</taxon>
        <taxon>Pseudomonadati</taxon>
        <taxon>Bacteroidota</taxon>
        <taxon>Flavobacteriia</taxon>
        <taxon>Flavobacteriales</taxon>
        <taxon>Flavobacteriaceae</taxon>
        <taxon>Tenacibaculum</taxon>
    </lineage>
</organism>
<keyword evidence="1" id="KW-0472">Membrane</keyword>